<evidence type="ECO:0008006" key="3">
    <source>
        <dbReference type="Google" id="ProtNLM"/>
    </source>
</evidence>
<reference evidence="1 2" key="1">
    <citation type="submission" date="2023-05" db="EMBL/GenBank/DDBJ databases">
        <title>Novel species of genus Flectobacillus isolated from stream in China.</title>
        <authorList>
            <person name="Lu H."/>
        </authorList>
    </citation>
    <scope>NUCLEOTIDE SEQUENCE [LARGE SCALE GENOMIC DNA]</scope>
    <source>
        <strain evidence="1 2">KCTC 42575</strain>
    </source>
</reference>
<sequence>MAIDIKSVRIGMSVKTASPNYGYVKLYDGADWDEDSPTKIDFGDVVSKMNNGLQLGIIQDVFEDSKLALVQLYKPILYMLKYRANVIVPLSDISTISTPTVVSGTKNYYCTGDSVRIRNGASLTATIKNQVNKGDLIGQSDGKVTNGFLKFNLALGGVGYVSAQYCSLVKPSPTVQVVKKSVQKTTSTGETKTVEVSSVSTGEGWSVKELIIKGAITAVVGFVTVKLLSGIFKRGGN</sequence>
<dbReference type="RefSeq" id="WP_283343262.1">
    <property type="nucleotide sequence ID" value="NZ_JASHIF010000002.1"/>
</dbReference>
<comment type="caution">
    <text evidence="1">The sequence shown here is derived from an EMBL/GenBank/DDBJ whole genome shotgun (WGS) entry which is preliminary data.</text>
</comment>
<evidence type="ECO:0000313" key="1">
    <source>
        <dbReference type="EMBL" id="MDI9857988.1"/>
    </source>
</evidence>
<dbReference type="Proteomes" id="UP001236507">
    <property type="component" value="Unassembled WGS sequence"/>
</dbReference>
<protein>
    <recommendedName>
        <fullName evidence="3">SH3 domain-containing protein</fullName>
    </recommendedName>
</protein>
<proteinExistence type="predicted"/>
<dbReference type="Gene3D" id="2.30.30.40">
    <property type="entry name" value="SH3 Domains"/>
    <property type="match status" value="1"/>
</dbReference>
<accession>A0ABT6Y352</accession>
<name>A0ABT6Y352_9BACT</name>
<evidence type="ECO:0000313" key="2">
    <source>
        <dbReference type="Proteomes" id="UP001236507"/>
    </source>
</evidence>
<organism evidence="1 2">
    <name type="scientific">Flectobacillus roseus</name>
    <dbReference type="NCBI Taxonomy" id="502259"/>
    <lineage>
        <taxon>Bacteria</taxon>
        <taxon>Pseudomonadati</taxon>
        <taxon>Bacteroidota</taxon>
        <taxon>Cytophagia</taxon>
        <taxon>Cytophagales</taxon>
        <taxon>Flectobacillaceae</taxon>
        <taxon>Flectobacillus</taxon>
    </lineage>
</organism>
<dbReference type="EMBL" id="JASHIF010000002">
    <property type="protein sequence ID" value="MDI9857988.1"/>
    <property type="molecule type" value="Genomic_DNA"/>
</dbReference>
<gene>
    <name evidence="1" type="ORF">QM524_02090</name>
</gene>
<keyword evidence="2" id="KW-1185">Reference proteome</keyword>